<comment type="caution">
    <text evidence="2">The sequence shown here is derived from an EMBL/GenBank/DDBJ whole genome shotgun (WGS) entry which is preliminary data.</text>
</comment>
<keyword evidence="3" id="KW-1185">Reference proteome</keyword>
<reference evidence="2 3" key="1">
    <citation type="submission" date="2023-02" db="EMBL/GenBank/DDBJ databases">
        <title>LHISI_Scaffold_Assembly.</title>
        <authorList>
            <person name="Stuart O.P."/>
            <person name="Cleave R."/>
            <person name="Magrath M.J.L."/>
            <person name="Mikheyev A.S."/>
        </authorList>
    </citation>
    <scope>NUCLEOTIDE SEQUENCE [LARGE SCALE GENOMIC DNA]</scope>
    <source>
        <strain evidence="2">Daus_M_001</strain>
        <tissue evidence="2">Leg muscle</tissue>
    </source>
</reference>
<protein>
    <submittedName>
        <fullName evidence="2">Uncharacterized protein</fullName>
    </submittedName>
</protein>
<evidence type="ECO:0000256" key="1">
    <source>
        <dbReference type="SAM" id="MobiDB-lite"/>
    </source>
</evidence>
<feature type="compositionally biased region" description="Basic and acidic residues" evidence="1">
    <location>
        <begin position="217"/>
        <end position="228"/>
    </location>
</feature>
<gene>
    <name evidence="2" type="ORF">PR048_004469</name>
</gene>
<accession>A0ABQ9I5I7</accession>
<evidence type="ECO:0000313" key="3">
    <source>
        <dbReference type="Proteomes" id="UP001159363"/>
    </source>
</evidence>
<proteinExistence type="predicted"/>
<name>A0ABQ9I5I7_9NEOP</name>
<sequence>MKRNDDWNYAVGENCNREGHAAAFPAFEAEERGVYKDDSATLIKCAIAAKHKAQNWRVLQEIRDVFICGDPLNRTNIAKHPIPTSHEKPLYMPPRNYRLPLASNQGNHGSIPSGIVPGSSRVRVMPDDAAGRWFFFPGSSCFPAHCIPALLLTHLVSPSSALKTSMGPAATPSTFGNGQLDCGGVALLYRRIRVKVVRWNSRGCPTAKVWSNTGVQERGKREISDKTRRPAASSGTIPTCENMGGGPAGSRTRFTLVWEAIERLPNARSRKKRNIFGGEEGDPQPTAAFAMFPACETLGVTSPGFETEAPSWEVAELRRESQITLILSRAQLRKHR</sequence>
<evidence type="ECO:0000313" key="2">
    <source>
        <dbReference type="EMBL" id="KAJ8891912.1"/>
    </source>
</evidence>
<feature type="region of interest" description="Disordered" evidence="1">
    <location>
        <begin position="215"/>
        <end position="247"/>
    </location>
</feature>
<organism evidence="2 3">
    <name type="scientific">Dryococelus australis</name>
    <dbReference type="NCBI Taxonomy" id="614101"/>
    <lineage>
        <taxon>Eukaryota</taxon>
        <taxon>Metazoa</taxon>
        <taxon>Ecdysozoa</taxon>
        <taxon>Arthropoda</taxon>
        <taxon>Hexapoda</taxon>
        <taxon>Insecta</taxon>
        <taxon>Pterygota</taxon>
        <taxon>Neoptera</taxon>
        <taxon>Polyneoptera</taxon>
        <taxon>Phasmatodea</taxon>
        <taxon>Verophasmatodea</taxon>
        <taxon>Anareolatae</taxon>
        <taxon>Phasmatidae</taxon>
        <taxon>Eurycanthinae</taxon>
        <taxon>Dryococelus</taxon>
    </lineage>
</organism>
<dbReference type="EMBL" id="JARBHB010000002">
    <property type="protein sequence ID" value="KAJ8891912.1"/>
    <property type="molecule type" value="Genomic_DNA"/>
</dbReference>
<dbReference type="Proteomes" id="UP001159363">
    <property type="component" value="Chromosome 2"/>
</dbReference>